<evidence type="ECO:0000313" key="2">
    <source>
        <dbReference type="Proteomes" id="UP001183615"/>
    </source>
</evidence>
<sequence>MMVEVWDGCPPLEERAREEVAVRAALEGPVRGVEQYTVRLWPTE</sequence>
<comment type="caution">
    <text evidence="1">The sequence shown here is derived from an EMBL/GenBank/DDBJ whole genome shotgun (WGS) entry which is preliminary data.</text>
</comment>
<accession>A0ABU2SCW3</accession>
<proteinExistence type="predicted"/>
<keyword evidence="2" id="KW-1185">Reference proteome</keyword>
<reference evidence="2" key="1">
    <citation type="submission" date="2023-07" db="EMBL/GenBank/DDBJ databases">
        <title>30 novel species of actinomycetes from the DSMZ collection.</title>
        <authorList>
            <person name="Nouioui I."/>
        </authorList>
    </citation>
    <scope>NUCLEOTIDE SEQUENCE [LARGE SCALE GENOMIC DNA]</scope>
    <source>
        <strain evidence="2">DSM 41886</strain>
    </source>
</reference>
<dbReference type="RefSeq" id="WP_311620953.1">
    <property type="nucleotide sequence ID" value="NZ_JAVREV010000022.1"/>
</dbReference>
<name>A0ABU2SCW3_9ACTN</name>
<gene>
    <name evidence="1" type="ORF">RM779_30080</name>
</gene>
<dbReference type="EMBL" id="JAVREV010000022">
    <property type="protein sequence ID" value="MDT0446813.1"/>
    <property type="molecule type" value="Genomic_DNA"/>
</dbReference>
<protein>
    <submittedName>
        <fullName evidence="1">Uncharacterized protein</fullName>
    </submittedName>
</protein>
<dbReference type="Proteomes" id="UP001183615">
    <property type="component" value="Unassembled WGS sequence"/>
</dbReference>
<organism evidence="1 2">
    <name type="scientific">Streptomyces johnsoniae</name>
    <dbReference type="NCBI Taxonomy" id="3075532"/>
    <lineage>
        <taxon>Bacteria</taxon>
        <taxon>Bacillati</taxon>
        <taxon>Actinomycetota</taxon>
        <taxon>Actinomycetes</taxon>
        <taxon>Kitasatosporales</taxon>
        <taxon>Streptomycetaceae</taxon>
        <taxon>Streptomyces</taxon>
    </lineage>
</organism>
<evidence type="ECO:0000313" key="1">
    <source>
        <dbReference type="EMBL" id="MDT0446813.1"/>
    </source>
</evidence>